<evidence type="ECO:0000313" key="2">
    <source>
        <dbReference type="Proteomes" id="UP001527181"/>
    </source>
</evidence>
<dbReference type="RefSeq" id="WP_268598742.1">
    <property type="nucleotide sequence ID" value="NZ_JAMDNP010000057.1"/>
</dbReference>
<dbReference type="EMBL" id="JAMDNP010000057">
    <property type="protein sequence ID" value="MCY9763534.1"/>
    <property type="molecule type" value="Genomic_DNA"/>
</dbReference>
<sequence length="66" mass="7480">MKSLLNKYTEWRKISEEMLADGHAGSVDCGESVVREDFSAFAGLEDTITFDEMLKLEREYEETGGN</sequence>
<comment type="caution">
    <text evidence="1">The sequence shown here is derived from an EMBL/GenBank/DDBJ whole genome shotgun (WGS) entry which is preliminary data.</text>
</comment>
<protein>
    <recommendedName>
        <fullName evidence="3">Phage protein</fullName>
    </recommendedName>
</protein>
<accession>A0ABT4H3M2</accession>
<keyword evidence="2" id="KW-1185">Reference proteome</keyword>
<dbReference type="Proteomes" id="UP001527181">
    <property type="component" value="Unassembled WGS sequence"/>
</dbReference>
<organism evidence="1 2">
    <name type="scientific">Paenibacillus alvei</name>
    <name type="common">Bacillus alvei</name>
    <dbReference type="NCBI Taxonomy" id="44250"/>
    <lineage>
        <taxon>Bacteria</taxon>
        <taxon>Bacillati</taxon>
        <taxon>Bacillota</taxon>
        <taxon>Bacilli</taxon>
        <taxon>Bacillales</taxon>
        <taxon>Paenibacillaceae</taxon>
        <taxon>Paenibacillus</taxon>
    </lineage>
</organism>
<evidence type="ECO:0008006" key="3">
    <source>
        <dbReference type="Google" id="ProtNLM"/>
    </source>
</evidence>
<proteinExistence type="predicted"/>
<evidence type="ECO:0000313" key="1">
    <source>
        <dbReference type="EMBL" id="MCY9763534.1"/>
    </source>
</evidence>
<reference evidence="1 2" key="1">
    <citation type="submission" date="2022-05" db="EMBL/GenBank/DDBJ databases">
        <title>Genome Sequencing of Bee-Associated Microbes.</title>
        <authorList>
            <person name="Dunlap C."/>
        </authorList>
    </citation>
    <scope>NUCLEOTIDE SEQUENCE [LARGE SCALE GENOMIC DNA]</scope>
    <source>
        <strain evidence="1 2">NRRL B-04010</strain>
    </source>
</reference>
<gene>
    <name evidence="1" type="ORF">M5X12_23780</name>
</gene>
<name>A0ABT4H3M2_PAEAL</name>